<keyword evidence="2" id="KW-1185">Reference proteome</keyword>
<reference evidence="1 2" key="1">
    <citation type="submission" date="2021-07" db="EMBL/GenBank/DDBJ databases">
        <authorList>
            <person name="Palmer J.M."/>
        </authorList>
    </citation>
    <scope>NUCLEOTIDE SEQUENCE [LARGE SCALE GENOMIC DNA]</scope>
    <source>
        <strain evidence="1 2">AT_MEX2019</strain>
        <tissue evidence="1">Muscle</tissue>
    </source>
</reference>
<name>A0ABU7A8E7_9TELE</name>
<comment type="caution">
    <text evidence="1">The sequence shown here is derived from an EMBL/GenBank/DDBJ whole genome shotgun (WGS) entry which is preliminary data.</text>
</comment>
<gene>
    <name evidence="1" type="ORF">ATANTOWER_017928</name>
</gene>
<accession>A0ABU7A8E7</accession>
<protein>
    <submittedName>
        <fullName evidence="1">Uncharacterized protein</fullName>
    </submittedName>
</protein>
<evidence type="ECO:0000313" key="2">
    <source>
        <dbReference type="Proteomes" id="UP001345963"/>
    </source>
</evidence>
<organism evidence="1 2">
    <name type="scientific">Ataeniobius toweri</name>
    <dbReference type="NCBI Taxonomy" id="208326"/>
    <lineage>
        <taxon>Eukaryota</taxon>
        <taxon>Metazoa</taxon>
        <taxon>Chordata</taxon>
        <taxon>Craniata</taxon>
        <taxon>Vertebrata</taxon>
        <taxon>Euteleostomi</taxon>
        <taxon>Actinopterygii</taxon>
        <taxon>Neopterygii</taxon>
        <taxon>Teleostei</taxon>
        <taxon>Neoteleostei</taxon>
        <taxon>Acanthomorphata</taxon>
        <taxon>Ovalentaria</taxon>
        <taxon>Atherinomorphae</taxon>
        <taxon>Cyprinodontiformes</taxon>
        <taxon>Goodeidae</taxon>
        <taxon>Ataeniobius</taxon>
    </lineage>
</organism>
<sequence length="92" mass="10451">MSETAESSCPKSACLCRPKEEADAAESAERKYPTSNLKLTSPRLIVFCWWAELRCFLRCPCDGSGLLRRFKRRGRSLIRRLSINHSGASWNS</sequence>
<dbReference type="EMBL" id="JAHUTI010003705">
    <property type="protein sequence ID" value="MED6233860.1"/>
    <property type="molecule type" value="Genomic_DNA"/>
</dbReference>
<proteinExistence type="predicted"/>
<evidence type="ECO:0000313" key="1">
    <source>
        <dbReference type="EMBL" id="MED6233860.1"/>
    </source>
</evidence>
<dbReference type="Proteomes" id="UP001345963">
    <property type="component" value="Unassembled WGS sequence"/>
</dbReference>